<protein>
    <submittedName>
        <fullName evidence="1">Uncharacterized protein</fullName>
    </submittedName>
</protein>
<dbReference type="EMBL" id="FQYR01000005">
    <property type="protein sequence ID" value="SHK02840.1"/>
    <property type="molecule type" value="Genomic_DNA"/>
</dbReference>
<gene>
    <name evidence="1" type="ORF">SAMN02745181_3072</name>
</gene>
<evidence type="ECO:0000313" key="1">
    <source>
        <dbReference type="EMBL" id="SHK02840.1"/>
    </source>
</evidence>
<reference evidence="1 2" key="1">
    <citation type="submission" date="2016-11" db="EMBL/GenBank/DDBJ databases">
        <authorList>
            <person name="Jaros S."/>
            <person name="Januszkiewicz K."/>
            <person name="Wedrychowicz H."/>
        </authorList>
    </citation>
    <scope>NUCLEOTIDE SEQUENCE [LARGE SCALE GENOMIC DNA]</scope>
    <source>
        <strain evidence="1 2">DSM 18772</strain>
    </source>
</reference>
<evidence type="ECO:0000313" key="2">
    <source>
        <dbReference type="Proteomes" id="UP000184510"/>
    </source>
</evidence>
<keyword evidence="2" id="KW-1185">Reference proteome</keyword>
<dbReference type="AlphaFoldDB" id="A0A1M6P4K7"/>
<sequence>MSKLEKLEFILFQQILAPKKSERYCFPCNYGQYTGEKKGSG</sequence>
<accession>A0A1M6P4K7</accession>
<dbReference type="InParanoid" id="A0A1M6P4K7"/>
<dbReference type="Proteomes" id="UP000184510">
    <property type="component" value="Unassembled WGS sequence"/>
</dbReference>
<organism evidence="1 2">
    <name type="scientific">Rubritalea squalenifaciens DSM 18772</name>
    <dbReference type="NCBI Taxonomy" id="1123071"/>
    <lineage>
        <taxon>Bacteria</taxon>
        <taxon>Pseudomonadati</taxon>
        <taxon>Verrucomicrobiota</taxon>
        <taxon>Verrucomicrobiia</taxon>
        <taxon>Verrucomicrobiales</taxon>
        <taxon>Rubritaleaceae</taxon>
        <taxon>Rubritalea</taxon>
    </lineage>
</organism>
<proteinExistence type="predicted"/>
<name>A0A1M6P4K7_9BACT</name>